<organism evidence="2 3">
    <name type="scientific">Panicum virgatum</name>
    <name type="common">Blackwell switchgrass</name>
    <dbReference type="NCBI Taxonomy" id="38727"/>
    <lineage>
        <taxon>Eukaryota</taxon>
        <taxon>Viridiplantae</taxon>
        <taxon>Streptophyta</taxon>
        <taxon>Embryophyta</taxon>
        <taxon>Tracheophyta</taxon>
        <taxon>Spermatophyta</taxon>
        <taxon>Magnoliopsida</taxon>
        <taxon>Liliopsida</taxon>
        <taxon>Poales</taxon>
        <taxon>Poaceae</taxon>
        <taxon>PACMAD clade</taxon>
        <taxon>Panicoideae</taxon>
        <taxon>Panicodae</taxon>
        <taxon>Paniceae</taxon>
        <taxon>Panicinae</taxon>
        <taxon>Panicum</taxon>
        <taxon>Panicum sect. Hiantes</taxon>
    </lineage>
</organism>
<keyword evidence="3" id="KW-1185">Reference proteome</keyword>
<dbReference type="Proteomes" id="UP000823388">
    <property type="component" value="Chromosome 1K"/>
</dbReference>
<proteinExistence type="predicted"/>
<accession>A0A8T0XHK3</accession>
<evidence type="ECO:0000256" key="1">
    <source>
        <dbReference type="SAM" id="MobiDB-lite"/>
    </source>
</evidence>
<name>A0A8T0XHK3_PANVG</name>
<evidence type="ECO:0000313" key="2">
    <source>
        <dbReference type="EMBL" id="KAG2658735.1"/>
    </source>
</evidence>
<comment type="caution">
    <text evidence="2">The sequence shown here is derived from an EMBL/GenBank/DDBJ whole genome shotgun (WGS) entry which is preliminary data.</text>
</comment>
<protein>
    <submittedName>
        <fullName evidence="2">Uncharacterized protein</fullName>
    </submittedName>
</protein>
<reference evidence="2" key="1">
    <citation type="submission" date="2020-05" db="EMBL/GenBank/DDBJ databases">
        <title>WGS assembly of Panicum virgatum.</title>
        <authorList>
            <person name="Lovell J.T."/>
            <person name="Jenkins J."/>
            <person name="Shu S."/>
            <person name="Juenger T.E."/>
            <person name="Schmutz J."/>
        </authorList>
    </citation>
    <scope>NUCLEOTIDE SEQUENCE</scope>
    <source>
        <strain evidence="2">AP13</strain>
    </source>
</reference>
<feature type="region of interest" description="Disordered" evidence="1">
    <location>
        <begin position="61"/>
        <end position="110"/>
    </location>
</feature>
<evidence type="ECO:0000313" key="3">
    <source>
        <dbReference type="Proteomes" id="UP000823388"/>
    </source>
</evidence>
<feature type="compositionally biased region" description="Basic residues" evidence="1">
    <location>
        <begin position="87"/>
        <end position="96"/>
    </location>
</feature>
<gene>
    <name evidence="2" type="ORF">PVAP13_1KG305605</name>
</gene>
<dbReference type="AlphaFoldDB" id="A0A8T0XHK3"/>
<sequence>MHRTSPSPLPERTSARWKKGGRILFQGRSAASTLRTLPGFTKLRAIINEAKNLNSRLAIRSNGMYTGHRSRGSSPPPAPERSPDARRSRRDRRRDRNRLSAALLNCSKGN</sequence>
<dbReference type="EMBL" id="CM029037">
    <property type="protein sequence ID" value="KAG2658735.1"/>
    <property type="molecule type" value="Genomic_DNA"/>
</dbReference>